<dbReference type="SUPFAM" id="SSF55424">
    <property type="entry name" value="FAD/NAD-linked reductases, dimerisation (C-terminal) domain"/>
    <property type="match status" value="1"/>
</dbReference>
<accession>A0A0M2NHX0</accession>
<gene>
    <name evidence="8" type="ORF">CHK_0404</name>
</gene>
<dbReference type="GO" id="GO:0050660">
    <property type="term" value="F:flavin adenine dinucleotide binding"/>
    <property type="evidence" value="ECO:0007669"/>
    <property type="project" value="TreeGrafter"/>
</dbReference>
<proteinExistence type="inferred from homology"/>
<dbReference type="STRING" id="270498.CHK_0404"/>
<dbReference type="Pfam" id="PF02852">
    <property type="entry name" value="Pyr_redox_dim"/>
    <property type="match status" value="1"/>
</dbReference>
<protein>
    <submittedName>
        <fullName evidence="8">Dihydrolipoamide dehydrogenase</fullName>
        <ecNumber evidence="8">1.8.1.4</ecNumber>
    </submittedName>
</protein>
<evidence type="ECO:0000256" key="5">
    <source>
        <dbReference type="ARBA" id="ARBA00023002"/>
    </source>
</evidence>
<organism evidence="8 9">
    <name type="scientific">Christensenella hongkongensis</name>
    <dbReference type="NCBI Taxonomy" id="270498"/>
    <lineage>
        <taxon>Bacteria</taxon>
        <taxon>Bacillati</taxon>
        <taxon>Bacillota</taxon>
        <taxon>Clostridia</taxon>
        <taxon>Christensenellales</taxon>
        <taxon>Christensenellaceae</taxon>
        <taxon>Christensenella</taxon>
    </lineage>
</organism>
<keyword evidence="6" id="KW-0520">NAD</keyword>
<evidence type="ECO:0000313" key="8">
    <source>
        <dbReference type="EMBL" id="KKI52134.1"/>
    </source>
</evidence>
<keyword evidence="4" id="KW-0274">FAD</keyword>
<sequence>MKTGNFATAGNGRSMIMNCTDGFVKLVTHSETGEILGACMVAPRATDMIGEIAVAMKAEATVEEIADTIHAHPTVSEMIMEAAHDVEGLCCHKLR</sequence>
<evidence type="ECO:0000256" key="2">
    <source>
        <dbReference type="ARBA" id="ARBA00007532"/>
    </source>
</evidence>
<dbReference type="PRINTS" id="PR00411">
    <property type="entry name" value="PNDRDTASEI"/>
</dbReference>
<evidence type="ECO:0000256" key="6">
    <source>
        <dbReference type="ARBA" id="ARBA00023027"/>
    </source>
</evidence>
<keyword evidence="3" id="KW-0285">Flavoprotein</keyword>
<reference evidence="8 9" key="1">
    <citation type="submission" date="2015-04" db="EMBL/GenBank/DDBJ databases">
        <title>Draft genome sequence of bacteremic isolate Catabacter hongkongensis type strain HKU16T.</title>
        <authorList>
            <person name="Lau S.K."/>
            <person name="Teng J.L."/>
            <person name="Huang Y."/>
            <person name="Curreem S.O."/>
            <person name="Tsui S.K."/>
            <person name="Woo P.C."/>
        </authorList>
    </citation>
    <scope>NUCLEOTIDE SEQUENCE [LARGE SCALE GENOMIC DNA]</scope>
    <source>
        <strain evidence="8 9">HKU16</strain>
    </source>
</reference>
<comment type="similarity">
    <text evidence="2">Belongs to the class-I pyridine nucleotide-disulfide oxidoreductase family.</text>
</comment>
<dbReference type="GO" id="GO:0006103">
    <property type="term" value="P:2-oxoglutarate metabolic process"/>
    <property type="evidence" value="ECO:0007669"/>
    <property type="project" value="TreeGrafter"/>
</dbReference>
<dbReference type="InterPro" id="IPR016156">
    <property type="entry name" value="FAD/NAD-linked_Rdtase_dimer_sf"/>
</dbReference>
<dbReference type="PANTHER" id="PTHR22912">
    <property type="entry name" value="DISULFIDE OXIDOREDUCTASE"/>
    <property type="match status" value="1"/>
</dbReference>
<evidence type="ECO:0000313" key="9">
    <source>
        <dbReference type="Proteomes" id="UP000034076"/>
    </source>
</evidence>
<keyword evidence="9" id="KW-1185">Reference proteome</keyword>
<evidence type="ECO:0000256" key="4">
    <source>
        <dbReference type="ARBA" id="ARBA00022827"/>
    </source>
</evidence>
<dbReference type="InterPro" id="IPR050151">
    <property type="entry name" value="Class-I_Pyr_Nuc-Dis_Oxidored"/>
</dbReference>
<dbReference type="PANTHER" id="PTHR22912:SF160">
    <property type="entry name" value="DIHYDROLIPOYL DEHYDROGENASE"/>
    <property type="match status" value="1"/>
</dbReference>
<dbReference type="AlphaFoldDB" id="A0A0M2NHX0"/>
<name>A0A0M2NHX0_9FIRM</name>
<evidence type="ECO:0000256" key="1">
    <source>
        <dbReference type="ARBA" id="ARBA00001974"/>
    </source>
</evidence>
<dbReference type="EC" id="1.8.1.4" evidence="8"/>
<comment type="cofactor">
    <cofactor evidence="1">
        <name>FAD</name>
        <dbReference type="ChEBI" id="CHEBI:57692"/>
    </cofactor>
</comment>
<keyword evidence="5 8" id="KW-0560">Oxidoreductase</keyword>
<dbReference type="EMBL" id="LAYJ01000039">
    <property type="protein sequence ID" value="KKI52134.1"/>
    <property type="molecule type" value="Genomic_DNA"/>
</dbReference>
<dbReference type="FunFam" id="3.30.390.30:FF:000001">
    <property type="entry name" value="Dihydrolipoyl dehydrogenase"/>
    <property type="match status" value="1"/>
</dbReference>
<dbReference type="GO" id="GO:0004148">
    <property type="term" value="F:dihydrolipoyl dehydrogenase (NADH) activity"/>
    <property type="evidence" value="ECO:0007669"/>
    <property type="project" value="UniProtKB-EC"/>
</dbReference>
<comment type="caution">
    <text evidence="8">The sequence shown here is derived from an EMBL/GenBank/DDBJ whole genome shotgun (WGS) entry which is preliminary data.</text>
</comment>
<dbReference type="Gene3D" id="3.30.390.30">
    <property type="match status" value="1"/>
</dbReference>
<feature type="domain" description="Pyridine nucleotide-disulphide oxidoreductase dimerisation" evidence="7">
    <location>
        <begin position="2"/>
        <end position="83"/>
    </location>
</feature>
<dbReference type="InterPro" id="IPR004099">
    <property type="entry name" value="Pyr_nucl-diS_OxRdtase_dimer"/>
</dbReference>
<evidence type="ECO:0000256" key="3">
    <source>
        <dbReference type="ARBA" id="ARBA00022630"/>
    </source>
</evidence>
<evidence type="ECO:0000259" key="7">
    <source>
        <dbReference type="Pfam" id="PF02852"/>
    </source>
</evidence>
<dbReference type="Proteomes" id="UP000034076">
    <property type="component" value="Unassembled WGS sequence"/>
</dbReference>